<gene>
    <name evidence="2" type="ORF">WMQ36_04485</name>
</gene>
<reference evidence="2 3" key="1">
    <citation type="submission" date="2024-03" db="EMBL/GenBank/DDBJ databases">
        <title>Human intestinal bacterial collection.</title>
        <authorList>
            <person name="Pauvert C."/>
            <person name="Hitch T.C.A."/>
            <person name="Clavel T."/>
        </authorList>
    </citation>
    <scope>NUCLEOTIDE SEQUENCE [LARGE SCALE GENOMIC DNA]</scope>
    <source>
        <strain evidence="2 3">CLA-SR-H021</strain>
    </source>
</reference>
<protein>
    <submittedName>
        <fullName evidence="2">Uncharacterized protein</fullName>
    </submittedName>
</protein>
<dbReference type="EMBL" id="JBBMFM010000010">
    <property type="protein sequence ID" value="MEQ2424220.1"/>
    <property type="molecule type" value="Genomic_DNA"/>
</dbReference>
<accession>A0ABV1D1F6</accession>
<evidence type="ECO:0000313" key="2">
    <source>
        <dbReference type="EMBL" id="MEQ2424220.1"/>
    </source>
</evidence>
<dbReference type="Proteomes" id="UP001454086">
    <property type="component" value="Unassembled WGS sequence"/>
</dbReference>
<keyword evidence="1" id="KW-1133">Transmembrane helix</keyword>
<keyword evidence="1" id="KW-0472">Membrane</keyword>
<feature type="transmembrane region" description="Helical" evidence="1">
    <location>
        <begin position="183"/>
        <end position="201"/>
    </location>
</feature>
<keyword evidence="1" id="KW-0812">Transmembrane</keyword>
<name>A0ABV1D1F6_9FIRM</name>
<evidence type="ECO:0000313" key="3">
    <source>
        <dbReference type="Proteomes" id="UP001454086"/>
    </source>
</evidence>
<organism evidence="2 3">
    <name type="scientific">Enterocloster hominis</name>
    <name type="common">ex Hitch et al. 2024</name>
    <dbReference type="NCBI Taxonomy" id="1917870"/>
    <lineage>
        <taxon>Bacteria</taxon>
        <taxon>Bacillati</taxon>
        <taxon>Bacillota</taxon>
        <taxon>Clostridia</taxon>
        <taxon>Lachnospirales</taxon>
        <taxon>Lachnospiraceae</taxon>
        <taxon>Enterocloster</taxon>
    </lineage>
</organism>
<keyword evidence="3" id="KW-1185">Reference proteome</keyword>
<sequence length="320" mass="34065">MENQDAWYDEKVQKILKGKDSCAERCNTLYKVRVGLIAAGICESEGRMSAVEAYINEHSHKVFTEEEATEELEAKLKEELKNALGNNGFLAATLNAYAEKAADTTENIELAVVRYGEDSSMFKAVLTMKAYLESGDDGYLKGIMPEDASLKDITYSVCAGVDALSVAGAVGNGEIEESTASKIIRAVGIVLGAAVAVYASVSVGLYAASVIGTGIFAFLGGITFAYAASEVLAEPLMDAGGSLAVVTKDVVCFGARCVRFAGKMLISGIKKLMGYIGSFFSGHTEEDTISGIDEMMYTDPMQEAESESEREAVEVPTVFA</sequence>
<comment type="caution">
    <text evidence="2">The sequence shown here is derived from an EMBL/GenBank/DDBJ whole genome shotgun (WGS) entry which is preliminary data.</text>
</comment>
<evidence type="ECO:0000256" key="1">
    <source>
        <dbReference type="SAM" id="Phobius"/>
    </source>
</evidence>
<proteinExistence type="predicted"/>
<dbReference type="RefSeq" id="WP_157045615.1">
    <property type="nucleotide sequence ID" value="NZ_JBBMFM010000010.1"/>
</dbReference>